<feature type="region of interest" description="Disordered" evidence="1">
    <location>
        <begin position="916"/>
        <end position="1131"/>
    </location>
</feature>
<feature type="compositionally biased region" description="Basic and acidic residues" evidence="1">
    <location>
        <begin position="592"/>
        <end position="603"/>
    </location>
</feature>
<feature type="region of interest" description="Disordered" evidence="1">
    <location>
        <begin position="731"/>
        <end position="763"/>
    </location>
</feature>
<protein>
    <submittedName>
        <fullName evidence="2">Uncharacterized protein</fullName>
    </submittedName>
</protein>
<feature type="compositionally biased region" description="Low complexity" evidence="1">
    <location>
        <begin position="1095"/>
        <end position="1114"/>
    </location>
</feature>
<reference evidence="2 3" key="1">
    <citation type="submission" date="2016-03" db="EMBL/GenBank/DDBJ databases">
        <title>Whole genome sequencing of Grifola frondosa 9006-11.</title>
        <authorList>
            <person name="Min B."/>
            <person name="Park H."/>
            <person name="Kim J.-G."/>
            <person name="Cho H."/>
            <person name="Oh Y.-L."/>
            <person name="Kong W.-S."/>
            <person name="Choi I.-G."/>
        </authorList>
    </citation>
    <scope>NUCLEOTIDE SEQUENCE [LARGE SCALE GENOMIC DNA]</scope>
    <source>
        <strain evidence="2 3">9006-11</strain>
    </source>
</reference>
<feature type="compositionally biased region" description="Basic and acidic residues" evidence="1">
    <location>
        <begin position="482"/>
        <end position="517"/>
    </location>
</feature>
<evidence type="ECO:0000313" key="2">
    <source>
        <dbReference type="EMBL" id="OBZ73071.1"/>
    </source>
</evidence>
<feature type="compositionally biased region" description="Basic and acidic residues" evidence="1">
    <location>
        <begin position="327"/>
        <end position="339"/>
    </location>
</feature>
<feature type="compositionally biased region" description="Gly residues" evidence="1">
    <location>
        <begin position="360"/>
        <end position="369"/>
    </location>
</feature>
<feature type="compositionally biased region" description="Polar residues" evidence="1">
    <location>
        <begin position="540"/>
        <end position="551"/>
    </location>
</feature>
<feature type="compositionally biased region" description="Polar residues" evidence="1">
    <location>
        <begin position="752"/>
        <end position="763"/>
    </location>
</feature>
<dbReference type="Proteomes" id="UP000092993">
    <property type="component" value="Unassembled WGS sequence"/>
</dbReference>
<gene>
    <name evidence="2" type="ORF">A0H81_06595</name>
</gene>
<feature type="compositionally biased region" description="Low complexity" evidence="1">
    <location>
        <begin position="461"/>
        <end position="479"/>
    </location>
</feature>
<dbReference type="EMBL" id="LUGG01000007">
    <property type="protein sequence ID" value="OBZ73071.1"/>
    <property type="molecule type" value="Genomic_DNA"/>
</dbReference>
<feature type="compositionally biased region" description="Pro residues" evidence="1">
    <location>
        <begin position="157"/>
        <end position="172"/>
    </location>
</feature>
<name>A0A1C7M843_GRIFR</name>
<feature type="compositionally biased region" description="Polar residues" evidence="1">
    <location>
        <begin position="642"/>
        <end position="659"/>
    </location>
</feature>
<feature type="region of interest" description="Disordered" evidence="1">
    <location>
        <begin position="208"/>
        <end position="377"/>
    </location>
</feature>
<dbReference type="OMA" id="NWDDDFQ"/>
<feature type="compositionally biased region" description="Low complexity" evidence="1">
    <location>
        <begin position="797"/>
        <end position="818"/>
    </location>
</feature>
<comment type="caution">
    <text evidence="2">The sequence shown here is derived from an EMBL/GenBank/DDBJ whole genome shotgun (WGS) entry which is preliminary data.</text>
</comment>
<feature type="region of interest" description="Disordered" evidence="1">
    <location>
        <begin position="532"/>
        <end position="551"/>
    </location>
</feature>
<organism evidence="2 3">
    <name type="scientific">Grifola frondosa</name>
    <name type="common">Maitake</name>
    <name type="synonym">Polyporus frondosus</name>
    <dbReference type="NCBI Taxonomy" id="5627"/>
    <lineage>
        <taxon>Eukaryota</taxon>
        <taxon>Fungi</taxon>
        <taxon>Dikarya</taxon>
        <taxon>Basidiomycota</taxon>
        <taxon>Agaricomycotina</taxon>
        <taxon>Agaricomycetes</taxon>
        <taxon>Polyporales</taxon>
        <taxon>Grifolaceae</taxon>
        <taxon>Grifola</taxon>
    </lineage>
</organism>
<evidence type="ECO:0000313" key="3">
    <source>
        <dbReference type="Proteomes" id="UP000092993"/>
    </source>
</evidence>
<proteinExistence type="predicted"/>
<evidence type="ECO:0000256" key="1">
    <source>
        <dbReference type="SAM" id="MobiDB-lite"/>
    </source>
</evidence>
<feature type="compositionally biased region" description="Pro residues" evidence="1">
    <location>
        <begin position="260"/>
        <end position="275"/>
    </location>
</feature>
<feature type="region of interest" description="Disordered" evidence="1">
    <location>
        <begin position="1"/>
        <end position="195"/>
    </location>
</feature>
<feature type="compositionally biased region" description="Polar residues" evidence="1">
    <location>
        <begin position="1049"/>
        <end position="1059"/>
    </location>
</feature>
<dbReference type="OrthoDB" id="2554322at2759"/>
<feature type="compositionally biased region" description="Low complexity" evidence="1">
    <location>
        <begin position="923"/>
        <end position="959"/>
    </location>
</feature>
<feature type="region of interest" description="Disordered" evidence="1">
    <location>
        <begin position="795"/>
        <end position="867"/>
    </location>
</feature>
<feature type="compositionally biased region" description="Basic and acidic residues" evidence="1">
    <location>
        <begin position="43"/>
        <end position="54"/>
    </location>
</feature>
<feature type="region of interest" description="Disordered" evidence="1">
    <location>
        <begin position="448"/>
        <end position="525"/>
    </location>
</feature>
<feature type="compositionally biased region" description="Basic and acidic residues" evidence="1">
    <location>
        <begin position="21"/>
        <end position="36"/>
    </location>
</feature>
<feature type="compositionally biased region" description="Polar residues" evidence="1">
    <location>
        <begin position="1115"/>
        <end position="1131"/>
    </location>
</feature>
<feature type="compositionally biased region" description="Low complexity" evidence="1">
    <location>
        <begin position="604"/>
        <end position="634"/>
    </location>
</feature>
<feature type="compositionally biased region" description="Basic residues" evidence="1">
    <location>
        <begin position="229"/>
        <end position="239"/>
    </location>
</feature>
<feature type="compositionally biased region" description="Polar residues" evidence="1">
    <location>
        <begin position="175"/>
        <end position="188"/>
    </location>
</feature>
<feature type="compositionally biased region" description="Polar residues" evidence="1">
    <location>
        <begin position="996"/>
        <end position="1006"/>
    </location>
</feature>
<feature type="region of interest" description="Disordered" evidence="1">
    <location>
        <begin position="563"/>
        <end position="681"/>
    </location>
</feature>
<feature type="compositionally biased region" description="Polar residues" evidence="1">
    <location>
        <begin position="1"/>
        <end position="10"/>
    </location>
</feature>
<sequence>MSAPSATPGPSENWDEDFEPEQNHESHSDGLVETRHTTTTPLARDKKNTLRRCTDAGPSTPSKRPTYHTENWDDDFQDGTDSPMSRPSRARGGSPQTENWDEDFEDNARTSPRRKIPRRRESWGSSDEDDGFGFADKEEDRTVTSRSRGMPFSLPSDFPPPPLPPLPSPFPRSPTASVFSVPVSSTGGRDSVAGHSYSSTAHLALRPTLSSGSSTARLALLPPSPPIHRERRRLRKKSRPPLPLEDNIYELDDRAEVPHRPPTPEQQNSSPPPAPSDDHSTGPIPASAPTFTKTPLLSRIGSVGKKWGAGRRKRASTGPSEVALYETKQESEHEQDHTHASFPVPIPSTPPSSSKNGWFFQGGGGGPGPGFATQHPSALRHEKSVDKFLFMMGVNLAHLRAEAGTDIMQEKARAEPQTGFFEICRCFNGRSRTTCTCAAICWILRPPAPRHASHGQGTSGGSRTSSSRSSSRQRSASASVEDVSRMSKTREGRSKDVRRAADAVKEQEHEKEKEHGNRSFMGGVRRISLVGSAKHKRTESSAPNESQHSYTVTSCEVRKTFSFPQSSYNPHRHHIPMRDDPFRPAQSTHTKSNSDERQLESSRSHPTLSSRSSAGPSSTTVTMGSSSSAPIASPSPSPIRTKISTSPQQVASLGRSTQLPKERESENVASVPRRNSLGDLKIPPRISQAQVGLRRDLGMVREFATSVEQLKQLQGTYCALIGQVQTLISSTQPPSSRAISPPLFHLPKPRSRSNTSPGPPAQSSGQLMLALLNIESKYRISWECAELLIDIGGGGPAATTSASPPSSSQSAPVVPTTVEGRKSRERAVTLAGDESKPIVNPPPSALGSPSPTSPPISSQWRASTGRHDLSQRQLHLLREMLNNSDSSATMNLDAHIPEEDSINRDWRWGDAMNSTITLPSEESTQTSASATSGTRSGIAAGLSSSPAPPSATSLSAAGTKSSCNLPHPLRPQSLIQRRRAKTSSGPELMASRSQKHPNSPYGTTPSLPHKSPRRIPADGTLTVKGRKGRSPYILQQTNWQDSAGHRELSNASHSSIWTESSPQSAHPQSPSSYSRSTKLSDVQERPTRPPSRGKQSAPSPSRRQPSSRNRSHQSGSVRSAPPQTSAYHSSALDTTTLPDMKLAMSPENIRPLLENAREVYARCSECIVELEALVTDRINRNVQLSTAYTRLKFRTLFVSNPSVRVNYSSVFS</sequence>
<accession>A0A1C7M843</accession>
<keyword evidence="3" id="KW-1185">Reference proteome</keyword>
<feature type="compositionally biased region" description="Low complexity" evidence="1">
    <location>
        <begin position="1060"/>
        <end position="1076"/>
    </location>
</feature>
<dbReference type="AlphaFoldDB" id="A0A1C7M843"/>